<organism evidence="3 4">
    <name type="scientific">Methylovirgula ligni</name>
    <dbReference type="NCBI Taxonomy" id="569860"/>
    <lineage>
        <taxon>Bacteria</taxon>
        <taxon>Pseudomonadati</taxon>
        <taxon>Pseudomonadota</taxon>
        <taxon>Alphaproteobacteria</taxon>
        <taxon>Hyphomicrobiales</taxon>
        <taxon>Beijerinckiaceae</taxon>
        <taxon>Methylovirgula</taxon>
    </lineage>
</organism>
<proteinExistence type="predicted"/>
<dbReference type="Proteomes" id="UP000256900">
    <property type="component" value="Unassembled WGS sequence"/>
</dbReference>
<evidence type="ECO:0000259" key="2">
    <source>
        <dbReference type="Pfam" id="PF12200"/>
    </source>
</evidence>
<name>A0A3D9Z5M4_9HYPH</name>
<feature type="compositionally biased region" description="Low complexity" evidence="1">
    <location>
        <begin position="17"/>
        <end position="30"/>
    </location>
</feature>
<dbReference type="AlphaFoldDB" id="A0A3D9Z5M4"/>
<sequence>MSILGSIVSTILGHGGASATPSPTAQATPSTPAPAAPQAAPASPAPGASATPAAPVDIDVVLTSLAAQHHERLDWKHSIVDLLKVLNLDSSLTARRALATELHYTGDEHDTAAMNIWLHKQVIAELVKNGGKVPADLQH</sequence>
<protein>
    <submittedName>
        <fullName evidence="3">Uncharacterized protein DUF3597</fullName>
    </submittedName>
</protein>
<dbReference type="Pfam" id="PF12200">
    <property type="entry name" value="DUF3597"/>
    <property type="match status" value="1"/>
</dbReference>
<gene>
    <name evidence="3" type="ORF">DES32_0774</name>
</gene>
<dbReference type="OrthoDB" id="9812045at2"/>
<dbReference type="SUPFAM" id="SSF158634">
    <property type="entry name" value="RPA2825-like"/>
    <property type="match status" value="1"/>
</dbReference>
<evidence type="ECO:0000256" key="1">
    <source>
        <dbReference type="SAM" id="MobiDB-lite"/>
    </source>
</evidence>
<accession>A0A3D9Z5M4</accession>
<evidence type="ECO:0000313" key="4">
    <source>
        <dbReference type="Proteomes" id="UP000256900"/>
    </source>
</evidence>
<dbReference type="EMBL" id="QUMO01000001">
    <property type="protein sequence ID" value="REF89550.1"/>
    <property type="molecule type" value="Genomic_DNA"/>
</dbReference>
<dbReference type="InterPro" id="IPR022016">
    <property type="entry name" value="DUF3597"/>
</dbReference>
<feature type="domain" description="DUF3597" evidence="2">
    <location>
        <begin position="3"/>
        <end position="134"/>
    </location>
</feature>
<evidence type="ECO:0000313" key="3">
    <source>
        <dbReference type="EMBL" id="REF89550.1"/>
    </source>
</evidence>
<feature type="compositionally biased region" description="Low complexity" evidence="1">
    <location>
        <begin position="36"/>
        <end position="51"/>
    </location>
</feature>
<keyword evidence="4" id="KW-1185">Reference proteome</keyword>
<comment type="caution">
    <text evidence="3">The sequence shown here is derived from an EMBL/GenBank/DDBJ whole genome shotgun (WGS) entry which is preliminary data.</text>
</comment>
<dbReference type="RefSeq" id="WP_115835304.1">
    <property type="nucleotide sequence ID" value="NZ_CP025086.1"/>
</dbReference>
<feature type="region of interest" description="Disordered" evidence="1">
    <location>
        <begin position="15"/>
        <end position="51"/>
    </location>
</feature>
<reference evidence="3 4" key="1">
    <citation type="submission" date="2018-08" db="EMBL/GenBank/DDBJ databases">
        <title>Genomic Encyclopedia of Type Strains, Phase IV (KMG-IV): sequencing the most valuable type-strain genomes for metagenomic binning, comparative biology and taxonomic classification.</title>
        <authorList>
            <person name="Goeker M."/>
        </authorList>
    </citation>
    <scope>NUCLEOTIDE SEQUENCE [LARGE SCALE GENOMIC DNA]</scope>
    <source>
        <strain evidence="3 4">BW863</strain>
    </source>
</reference>